<accession>A0ACB9KG50</accession>
<protein>
    <submittedName>
        <fullName evidence="1">Uncharacterized protein</fullName>
    </submittedName>
</protein>
<name>A0ACB9KG50_BAUVA</name>
<organism evidence="1 2">
    <name type="scientific">Bauhinia variegata</name>
    <name type="common">Purple orchid tree</name>
    <name type="synonym">Phanera variegata</name>
    <dbReference type="NCBI Taxonomy" id="167791"/>
    <lineage>
        <taxon>Eukaryota</taxon>
        <taxon>Viridiplantae</taxon>
        <taxon>Streptophyta</taxon>
        <taxon>Embryophyta</taxon>
        <taxon>Tracheophyta</taxon>
        <taxon>Spermatophyta</taxon>
        <taxon>Magnoliopsida</taxon>
        <taxon>eudicotyledons</taxon>
        <taxon>Gunneridae</taxon>
        <taxon>Pentapetalae</taxon>
        <taxon>rosids</taxon>
        <taxon>fabids</taxon>
        <taxon>Fabales</taxon>
        <taxon>Fabaceae</taxon>
        <taxon>Cercidoideae</taxon>
        <taxon>Cercideae</taxon>
        <taxon>Bauhiniinae</taxon>
        <taxon>Bauhinia</taxon>
    </lineage>
</organism>
<sequence length="360" mass="39309">MEGKYSRVGNCQCWSPQPGKWVKGKLIGSGSFGTVHLAISKSTGGLFVVKQSRSDAGLEALENEVKILKSLKSSPYIVQCLGIEKSEGNLSVLMEYMAGGSVADVAQKFGGSLEEEVVRLYTREMLKGLKYLHHHGIVHCDIKCKNVLLGSSGDIKLADFGCAKRLEDLKGSGGLMKSLNSIGGTPLWMAPEVLRNERLDSAADIWSLGCTVIEMATGRPPWGSDVTNPMAALLKIARGNEIPQFPSHFSKEGLDFLAKCLERDPAKRWTADKLLNHPFVSGKSRRSSQREHACSPSSVLEVQRFDDGYDSDEAETPEGDDFSTRKPFTWRHGEGKATALWPWGDSKFGSSGNWIAVRSG</sequence>
<reference evidence="1 2" key="1">
    <citation type="journal article" date="2022" name="DNA Res.">
        <title>Chromosomal-level genome assembly of the orchid tree Bauhinia variegata (Leguminosae; Cercidoideae) supports the allotetraploid origin hypothesis of Bauhinia.</title>
        <authorList>
            <person name="Zhong Y."/>
            <person name="Chen Y."/>
            <person name="Zheng D."/>
            <person name="Pang J."/>
            <person name="Liu Y."/>
            <person name="Luo S."/>
            <person name="Meng S."/>
            <person name="Qian L."/>
            <person name="Wei D."/>
            <person name="Dai S."/>
            <person name="Zhou R."/>
        </authorList>
    </citation>
    <scope>NUCLEOTIDE SEQUENCE [LARGE SCALE GENOMIC DNA]</scope>
    <source>
        <strain evidence="1">BV-YZ2020</strain>
    </source>
</reference>
<dbReference type="Proteomes" id="UP000828941">
    <property type="component" value="Chromosome 14"/>
</dbReference>
<proteinExistence type="predicted"/>
<evidence type="ECO:0000313" key="2">
    <source>
        <dbReference type="Proteomes" id="UP000828941"/>
    </source>
</evidence>
<keyword evidence="2" id="KW-1185">Reference proteome</keyword>
<comment type="caution">
    <text evidence="1">The sequence shown here is derived from an EMBL/GenBank/DDBJ whole genome shotgun (WGS) entry which is preliminary data.</text>
</comment>
<gene>
    <name evidence="1" type="ORF">L6164_036142</name>
</gene>
<evidence type="ECO:0000313" key="1">
    <source>
        <dbReference type="EMBL" id="KAI4296161.1"/>
    </source>
</evidence>
<dbReference type="EMBL" id="CM039439">
    <property type="protein sequence ID" value="KAI4296161.1"/>
    <property type="molecule type" value="Genomic_DNA"/>
</dbReference>